<evidence type="ECO:0000313" key="5">
    <source>
        <dbReference type="EMBL" id="KAF1750724.1"/>
    </source>
</evidence>
<accession>A0A6A5G831</accession>
<dbReference type="SMART" id="SM00184">
    <property type="entry name" value="RING"/>
    <property type="match status" value="2"/>
</dbReference>
<reference evidence="5 6" key="1">
    <citation type="submission" date="2019-12" db="EMBL/GenBank/DDBJ databases">
        <title>Chromosome-level assembly of the Caenorhabditis remanei genome.</title>
        <authorList>
            <person name="Teterina A.A."/>
            <person name="Willis J.H."/>
            <person name="Phillips P.C."/>
        </authorList>
    </citation>
    <scope>NUCLEOTIDE SEQUENCE [LARGE SCALE GENOMIC DNA]</scope>
    <source>
        <strain evidence="5 6">PX506</strain>
        <tissue evidence="5">Whole organism</tissue>
    </source>
</reference>
<keyword evidence="2" id="KW-0862">Zinc</keyword>
<dbReference type="PROSITE" id="PS50089">
    <property type="entry name" value="ZF_RING_2"/>
    <property type="match status" value="2"/>
</dbReference>
<dbReference type="Pfam" id="PF14634">
    <property type="entry name" value="zf-RING_5"/>
    <property type="match status" value="2"/>
</dbReference>
<feature type="domain" description="RING-type" evidence="4">
    <location>
        <begin position="163"/>
        <end position="202"/>
    </location>
</feature>
<dbReference type="Proteomes" id="UP000483820">
    <property type="component" value="Chromosome V"/>
</dbReference>
<dbReference type="AlphaFoldDB" id="A0A6A5G831"/>
<dbReference type="GeneID" id="78776523"/>
<dbReference type="EMBL" id="WUAV01000005">
    <property type="protein sequence ID" value="KAF1750724.1"/>
    <property type="molecule type" value="Genomic_DNA"/>
</dbReference>
<dbReference type="SUPFAM" id="SSF57850">
    <property type="entry name" value="RING/U-box"/>
    <property type="match status" value="2"/>
</dbReference>
<dbReference type="KEGG" id="crq:GCK72_017275"/>
<evidence type="ECO:0000313" key="6">
    <source>
        <dbReference type="Proteomes" id="UP000483820"/>
    </source>
</evidence>
<organism evidence="5 6">
    <name type="scientific">Caenorhabditis remanei</name>
    <name type="common">Caenorhabditis vulgaris</name>
    <dbReference type="NCBI Taxonomy" id="31234"/>
    <lineage>
        <taxon>Eukaryota</taxon>
        <taxon>Metazoa</taxon>
        <taxon>Ecdysozoa</taxon>
        <taxon>Nematoda</taxon>
        <taxon>Chromadorea</taxon>
        <taxon>Rhabditida</taxon>
        <taxon>Rhabditina</taxon>
        <taxon>Rhabditomorpha</taxon>
        <taxon>Rhabditoidea</taxon>
        <taxon>Rhabditidae</taxon>
        <taxon>Peloderinae</taxon>
        <taxon>Caenorhabditis</taxon>
    </lineage>
</organism>
<dbReference type="PANTHER" id="PTHR47156">
    <property type="entry name" value="PROTEIN CBG20824"/>
    <property type="match status" value="1"/>
</dbReference>
<dbReference type="CDD" id="cd16564">
    <property type="entry name" value="RING-HC_RNF222"/>
    <property type="match status" value="1"/>
</dbReference>
<sequence length="366" mass="40776">MVSSKCPQCNREEAFAITTINYQLLELIKHFNSMKEGGSSSGQTLLDDKETKRVVEVNMDIVNTTECIICYNEYDTDSRKPCIGTCGHSICESCKHQISSKCPQCNREEAFAITTINYQLLELIKHFNSMKEGGSLSGQTLLDDKETKRVVEVNMDIVNTTECIICYHEYDNSRRPCFGTCGHSICGSCEYEMVSSKCPLCDQEKAFAITTINYLALDIIEGFKNMQADDSSNFQVIDEGICSECTLRCRKRRICIPCAEKAGVLKQDGVKNEIVLNIENADVGAALRKAKTIAICADCALDGVQHYGHKTMQLTVLRNNLDDKIHHKGHTAHQSTVLQSNIADRDTASLRGRIDLKVSGESLEQI</sequence>
<dbReference type="InterPro" id="IPR001841">
    <property type="entry name" value="Znf_RING"/>
</dbReference>
<evidence type="ECO:0000256" key="2">
    <source>
        <dbReference type="ARBA" id="ARBA00022833"/>
    </source>
</evidence>
<evidence type="ECO:0000256" key="3">
    <source>
        <dbReference type="PROSITE-ProRule" id="PRU00175"/>
    </source>
</evidence>
<proteinExistence type="predicted"/>
<dbReference type="PANTHER" id="PTHR47156:SF7">
    <property type="entry name" value="RING-TYPE DOMAIN-CONTAINING PROTEIN"/>
    <property type="match status" value="1"/>
</dbReference>
<keyword evidence="1 3" id="KW-0479">Metal-binding</keyword>
<dbReference type="GO" id="GO:0008270">
    <property type="term" value="F:zinc ion binding"/>
    <property type="evidence" value="ECO:0007669"/>
    <property type="project" value="UniProtKB-KW"/>
</dbReference>
<name>A0A6A5G831_CAERE</name>
<dbReference type="InterPro" id="IPR052667">
    <property type="entry name" value="E3_ubiquitin-ligase_RING"/>
</dbReference>
<dbReference type="CTD" id="78776523"/>
<dbReference type="Gene3D" id="3.30.40.10">
    <property type="entry name" value="Zinc/RING finger domain, C3HC4 (zinc finger)"/>
    <property type="match status" value="2"/>
</dbReference>
<feature type="domain" description="RING-type" evidence="4">
    <location>
        <begin position="67"/>
        <end position="106"/>
    </location>
</feature>
<gene>
    <name evidence="5" type="ORF">GCK72_017275</name>
</gene>
<evidence type="ECO:0000256" key="1">
    <source>
        <dbReference type="ARBA" id="ARBA00022771"/>
    </source>
</evidence>
<evidence type="ECO:0000259" key="4">
    <source>
        <dbReference type="PROSITE" id="PS50089"/>
    </source>
</evidence>
<dbReference type="RefSeq" id="XP_053580904.1">
    <property type="nucleotide sequence ID" value="XM_053731991.1"/>
</dbReference>
<dbReference type="InterPro" id="IPR013083">
    <property type="entry name" value="Znf_RING/FYVE/PHD"/>
</dbReference>
<comment type="caution">
    <text evidence="5">The sequence shown here is derived from an EMBL/GenBank/DDBJ whole genome shotgun (WGS) entry which is preliminary data.</text>
</comment>
<keyword evidence="1 3" id="KW-0863">Zinc-finger</keyword>
<protein>
    <recommendedName>
        <fullName evidence="4">RING-type domain-containing protein</fullName>
    </recommendedName>
</protein>